<dbReference type="RefSeq" id="XP_005823999.1">
    <property type="nucleotide sequence ID" value="XM_005823942.1"/>
</dbReference>
<dbReference type="GeneID" id="17293735"/>
<evidence type="ECO:0000313" key="6">
    <source>
        <dbReference type="EMBL" id="EKX37019.1"/>
    </source>
</evidence>
<dbReference type="EMBL" id="JH993065">
    <property type="protein sequence ID" value="EKX37019.1"/>
    <property type="molecule type" value="Genomic_DNA"/>
</dbReference>
<keyword evidence="5" id="KW-0732">Signal</keyword>
<evidence type="ECO:0000256" key="4">
    <source>
        <dbReference type="SAM" id="MobiDB-lite"/>
    </source>
</evidence>
<dbReference type="FunFam" id="1.10.10.1410:FF:000002">
    <property type="entry name" value="60S acidic ribosomal protein P2"/>
    <property type="match status" value="1"/>
</dbReference>
<dbReference type="PaxDb" id="55529-EKX37019"/>
<keyword evidence="2 6" id="KW-0689">Ribosomal protein</keyword>
<evidence type="ECO:0000256" key="3">
    <source>
        <dbReference type="ARBA" id="ARBA00023274"/>
    </source>
</evidence>
<name>L1IM87_GUITC</name>
<feature type="signal peptide" evidence="5">
    <location>
        <begin position="1"/>
        <end position="19"/>
    </location>
</feature>
<keyword evidence="3" id="KW-0687">Ribonucleoprotein</keyword>
<dbReference type="GO" id="GO:0003735">
    <property type="term" value="F:structural constituent of ribosome"/>
    <property type="evidence" value="ECO:0007669"/>
    <property type="project" value="InterPro"/>
</dbReference>
<organism evidence="6">
    <name type="scientific">Guillardia theta (strain CCMP2712)</name>
    <name type="common">Cryptophyte</name>
    <dbReference type="NCBI Taxonomy" id="905079"/>
    <lineage>
        <taxon>Eukaryota</taxon>
        <taxon>Cryptophyceae</taxon>
        <taxon>Pyrenomonadales</taxon>
        <taxon>Geminigeraceae</taxon>
        <taxon>Guillardia</taxon>
    </lineage>
</organism>
<dbReference type="Pfam" id="PF00428">
    <property type="entry name" value="Ribosomal_60s"/>
    <property type="match status" value="1"/>
</dbReference>
<accession>L1IM87</accession>
<dbReference type="InterPro" id="IPR038716">
    <property type="entry name" value="P1/P2_N_sf"/>
</dbReference>
<evidence type="ECO:0000256" key="2">
    <source>
        <dbReference type="ARBA" id="ARBA00022980"/>
    </source>
</evidence>
<dbReference type="HOGENOM" id="CLU_114656_0_2_1"/>
<dbReference type="OrthoDB" id="1227494at2759"/>
<dbReference type="GO" id="GO:0022625">
    <property type="term" value="C:cytosolic large ribosomal subunit"/>
    <property type="evidence" value="ECO:0007669"/>
    <property type="project" value="InterPro"/>
</dbReference>
<dbReference type="HAMAP" id="MF_01478">
    <property type="entry name" value="Ribosomal_L12_arch"/>
    <property type="match status" value="1"/>
</dbReference>
<dbReference type="InterPro" id="IPR044076">
    <property type="entry name" value="Ribosomal_P2"/>
</dbReference>
<feature type="compositionally biased region" description="Basic and acidic residues" evidence="4">
    <location>
        <begin position="151"/>
        <end position="170"/>
    </location>
</feature>
<evidence type="ECO:0000256" key="1">
    <source>
        <dbReference type="ARBA" id="ARBA00005436"/>
    </source>
</evidence>
<dbReference type="Gene3D" id="1.10.10.1410">
    <property type="match status" value="1"/>
</dbReference>
<proteinExistence type="inferred from homology"/>
<reference evidence="7" key="3">
    <citation type="submission" date="2015-06" db="UniProtKB">
        <authorList>
            <consortium name="EnsemblProtists"/>
        </authorList>
    </citation>
    <scope>IDENTIFICATION</scope>
</reference>
<evidence type="ECO:0000313" key="8">
    <source>
        <dbReference type="Proteomes" id="UP000011087"/>
    </source>
</evidence>
<dbReference type="CDD" id="cd05833">
    <property type="entry name" value="Ribosomal_P2"/>
    <property type="match status" value="1"/>
</dbReference>
<evidence type="ECO:0000313" key="7">
    <source>
        <dbReference type="EnsemblProtists" id="EKX37019"/>
    </source>
</evidence>
<dbReference type="InterPro" id="IPR027534">
    <property type="entry name" value="Ribosomal_P1/P2"/>
</dbReference>
<dbReference type="EnsemblProtists" id="EKX37019">
    <property type="protein sequence ID" value="EKX37019"/>
    <property type="gene ID" value="GUITHDRAFT_145327"/>
</dbReference>
<dbReference type="OMA" id="ICKAVHI"/>
<gene>
    <name evidence="6" type="ORF">GUITHDRAFT_145327</name>
</gene>
<dbReference type="AlphaFoldDB" id="L1IM87"/>
<reference evidence="8" key="2">
    <citation type="submission" date="2012-11" db="EMBL/GenBank/DDBJ databases">
        <authorList>
            <person name="Kuo A."/>
            <person name="Curtis B.A."/>
            <person name="Tanifuji G."/>
            <person name="Burki F."/>
            <person name="Gruber A."/>
            <person name="Irimia M."/>
            <person name="Maruyama S."/>
            <person name="Arias M.C."/>
            <person name="Ball S.G."/>
            <person name="Gile G.H."/>
            <person name="Hirakawa Y."/>
            <person name="Hopkins J.F."/>
            <person name="Rensing S.A."/>
            <person name="Schmutz J."/>
            <person name="Symeonidi A."/>
            <person name="Elias M."/>
            <person name="Eveleigh R.J."/>
            <person name="Herman E.K."/>
            <person name="Klute M.J."/>
            <person name="Nakayama T."/>
            <person name="Obornik M."/>
            <person name="Reyes-Prieto A."/>
            <person name="Armbrust E.V."/>
            <person name="Aves S.J."/>
            <person name="Beiko R.G."/>
            <person name="Coutinho P."/>
            <person name="Dacks J.B."/>
            <person name="Durnford D.G."/>
            <person name="Fast N.M."/>
            <person name="Green B.R."/>
            <person name="Grisdale C."/>
            <person name="Hempe F."/>
            <person name="Henrissat B."/>
            <person name="Hoppner M.P."/>
            <person name="Ishida K.-I."/>
            <person name="Kim E."/>
            <person name="Koreny L."/>
            <person name="Kroth P.G."/>
            <person name="Liu Y."/>
            <person name="Malik S.-B."/>
            <person name="Maier U.G."/>
            <person name="McRose D."/>
            <person name="Mock T."/>
            <person name="Neilson J.A."/>
            <person name="Onodera N.T."/>
            <person name="Poole A.M."/>
            <person name="Pritham E.J."/>
            <person name="Richards T.A."/>
            <person name="Rocap G."/>
            <person name="Roy S.W."/>
            <person name="Sarai C."/>
            <person name="Schaack S."/>
            <person name="Shirato S."/>
            <person name="Slamovits C.H."/>
            <person name="Spencer D.F."/>
            <person name="Suzuki S."/>
            <person name="Worden A.Z."/>
            <person name="Zauner S."/>
            <person name="Barry K."/>
            <person name="Bell C."/>
            <person name="Bharti A.K."/>
            <person name="Crow J.A."/>
            <person name="Grimwood J."/>
            <person name="Kramer R."/>
            <person name="Lindquist E."/>
            <person name="Lucas S."/>
            <person name="Salamov A."/>
            <person name="McFadden G.I."/>
            <person name="Lane C.E."/>
            <person name="Keeling P.J."/>
            <person name="Gray M.W."/>
            <person name="Grigoriev I.V."/>
            <person name="Archibald J.M."/>
        </authorList>
    </citation>
    <scope>NUCLEOTIDE SEQUENCE</scope>
    <source>
        <strain evidence="8">CCMP2712</strain>
    </source>
</reference>
<sequence>MQRYLFALLVLVCFQQLWAQPIKQTLLLRNEYIHRAAPGGIINSGMQSSNVMRLRGGMDQMAAYLLCRMGGNDTPTFEDVTKVLNSVNAKVEEDRINHLVKELNGKDIQELLEKARKEALENDKIDQYLAQQGGGGGASQAPQGADAGTKPADKADAKTKAKGAEKKESSSDSLDGDMGFGLFD</sequence>
<evidence type="ECO:0000256" key="5">
    <source>
        <dbReference type="SAM" id="SignalP"/>
    </source>
</evidence>
<dbReference type="STRING" id="905079.L1IM87"/>
<dbReference type="KEGG" id="gtt:GUITHDRAFT_145327"/>
<comment type="similarity">
    <text evidence="1">Belongs to the eukaryotic ribosomal protein P1/P2 family.</text>
</comment>
<dbReference type="GO" id="GO:0002182">
    <property type="term" value="P:cytoplasmic translational elongation"/>
    <property type="evidence" value="ECO:0007669"/>
    <property type="project" value="InterPro"/>
</dbReference>
<protein>
    <submittedName>
        <fullName evidence="6">Large subunit ribosomal protein P2_3, cytoplasmic type</fullName>
    </submittedName>
</protein>
<feature type="compositionally biased region" description="Low complexity" evidence="4">
    <location>
        <begin position="139"/>
        <end position="150"/>
    </location>
</feature>
<keyword evidence="8" id="KW-1185">Reference proteome</keyword>
<dbReference type="PANTHER" id="PTHR21141:SF5">
    <property type="entry name" value="LARGE RIBOSOMAL SUBUNIT PROTEIN P2"/>
    <property type="match status" value="1"/>
</dbReference>
<feature type="chain" id="PRO_5008770183" evidence="5">
    <location>
        <begin position="20"/>
        <end position="184"/>
    </location>
</feature>
<dbReference type="eggNOG" id="KOG3449">
    <property type="taxonomic scope" value="Eukaryota"/>
</dbReference>
<feature type="region of interest" description="Disordered" evidence="4">
    <location>
        <begin position="129"/>
        <end position="184"/>
    </location>
</feature>
<dbReference type="PANTHER" id="PTHR21141">
    <property type="entry name" value="60S ACIDIC RIBOSOMAL PROTEIN FAMILY MEMBER"/>
    <property type="match status" value="1"/>
</dbReference>
<reference evidence="6 8" key="1">
    <citation type="journal article" date="2012" name="Nature">
        <title>Algal genomes reveal evolutionary mosaicism and the fate of nucleomorphs.</title>
        <authorList>
            <consortium name="DOE Joint Genome Institute"/>
            <person name="Curtis B.A."/>
            <person name="Tanifuji G."/>
            <person name="Burki F."/>
            <person name="Gruber A."/>
            <person name="Irimia M."/>
            <person name="Maruyama S."/>
            <person name="Arias M.C."/>
            <person name="Ball S.G."/>
            <person name="Gile G.H."/>
            <person name="Hirakawa Y."/>
            <person name="Hopkins J.F."/>
            <person name="Kuo A."/>
            <person name="Rensing S.A."/>
            <person name="Schmutz J."/>
            <person name="Symeonidi A."/>
            <person name="Elias M."/>
            <person name="Eveleigh R.J."/>
            <person name="Herman E.K."/>
            <person name="Klute M.J."/>
            <person name="Nakayama T."/>
            <person name="Obornik M."/>
            <person name="Reyes-Prieto A."/>
            <person name="Armbrust E.V."/>
            <person name="Aves S.J."/>
            <person name="Beiko R.G."/>
            <person name="Coutinho P."/>
            <person name="Dacks J.B."/>
            <person name="Durnford D.G."/>
            <person name="Fast N.M."/>
            <person name="Green B.R."/>
            <person name="Grisdale C.J."/>
            <person name="Hempel F."/>
            <person name="Henrissat B."/>
            <person name="Hoppner M.P."/>
            <person name="Ishida K."/>
            <person name="Kim E."/>
            <person name="Koreny L."/>
            <person name="Kroth P.G."/>
            <person name="Liu Y."/>
            <person name="Malik S.B."/>
            <person name="Maier U.G."/>
            <person name="McRose D."/>
            <person name="Mock T."/>
            <person name="Neilson J.A."/>
            <person name="Onodera N.T."/>
            <person name="Poole A.M."/>
            <person name="Pritham E.J."/>
            <person name="Richards T.A."/>
            <person name="Rocap G."/>
            <person name="Roy S.W."/>
            <person name="Sarai C."/>
            <person name="Schaack S."/>
            <person name="Shirato S."/>
            <person name="Slamovits C.H."/>
            <person name="Spencer D.F."/>
            <person name="Suzuki S."/>
            <person name="Worden A.Z."/>
            <person name="Zauner S."/>
            <person name="Barry K."/>
            <person name="Bell C."/>
            <person name="Bharti A.K."/>
            <person name="Crow J.A."/>
            <person name="Grimwood J."/>
            <person name="Kramer R."/>
            <person name="Lindquist E."/>
            <person name="Lucas S."/>
            <person name="Salamov A."/>
            <person name="McFadden G.I."/>
            <person name="Lane C.E."/>
            <person name="Keeling P.J."/>
            <person name="Gray M.W."/>
            <person name="Grigoriev I.V."/>
            <person name="Archibald J.M."/>
        </authorList>
    </citation>
    <scope>NUCLEOTIDE SEQUENCE</scope>
    <source>
        <strain evidence="6 8">CCMP2712</strain>
    </source>
</reference>
<dbReference type="Proteomes" id="UP000011087">
    <property type="component" value="Unassembled WGS sequence"/>
</dbReference>